<evidence type="ECO:0000313" key="7">
    <source>
        <dbReference type="Proteomes" id="UP000594121"/>
    </source>
</evidence>
<dbReference type="AlphaFoldDB" id="A0A7L9FGA5"/>
<evidence type="ECO:0000313" key="6">
    <source>
        <dbReference type="EMBL" id="QOJ78651.1"/>
    </source>
</evidence>
<dbReference type="PANTHER" id="PTHR45832:SF22">
    <property type="entry name" value="SERINE_THREONINE-PROTEIN KINASE SAMKA-RELATED"/>
    <property type="match status" value="1"/>
</dbReference>
<dbReference type="Gene3D" id="2.60.200.20">
    <property type="match status" value="1"/>
</dbReference>
<keyword evidence="7" id="KW-1185">Reference proteome</keyword>
<dbReference type="CDD" id="cd14014">
    <property type="entry name" value="STKc_PknB_like"/>
    <property type="match status" value="1"/>
</dbReference>
<dbReference type="SMART" id="SM00220">
    <property type="entry name" value="S_TKc"/>
    <property type="match status" value="1"/>
</dbReference>
<dbReference type="InterPro" id="IPR000719">
    <property type="entry name" value="Prot_kinase_dom"/>
</dbReference>
<evidence type="ECO:0000256" key="2">
    <source>
        <dbReference type="ARBA" id="ARBA00022741"/>
    </source>
</evidence>
<dbReference type="SUPFAM" id="SSF56112">
    <property type="entry name" value="Protein kinase-like (PK-like)"/>
    <property type="match status" value="1"/>
</dbReference>
<gene>
    <name evidence="6" type="ORF">IG193_07815</name>
</gene>
<sequence>MSVLWLAASDYSRDYYVVKFPREDPIAVEKLKFEIDVVKRIAHPHVVRYVDDGVYGSLPFLVLEYLPGGDLESVIRGVPMEEGKARSVIAQTLLGLDYLHSMNIVHRDVKPKNLLSDGRGSFKLIDLGTCTFYNRAGRREAIISPGGYTAPEQYRYLSSPQSDVWSAGATLFFLLTGQHPLVALPGYPDARPPKPPDPAIYNRDVSPEMRGVVAKAMAWDPTERFLTAREMLEAVEGTYRPRAREAGRPVLEVMGKVIEVDRPILRFGRLEKRGEMTGVYREEDGVKGGWVHVEKYGDVIEVRVHDPYNWISRRHFEIFEKGGKWFIRDLGSLNRTAIRVKGEVKEIWAGYKVEGKPFELSDNALIYVAYGSSLSSPPYITLSFRLGR</sequence>
<dbReference type="InterPro" id="IPR000253">
    <property type="entry name" value="FHA_dom"/>
</dbReference>
<protein>
    <submittedName>
        <fullName evidence="6">Protein kinase</fullName>
    </submittedName>
</protein>
<comment type="similarity">
    <text evidence="1">Belongs to the protein kinase superfamily. STE Ser/Thr protein kinase family. STE20 subfamily.</text>
</comment>
<dbReference type="PROSITE" id="PS50011">
    <property type="entry name" value="PROTEIN_KINASE_DOM"/>
    <property type="match status" value="1"/>
</dbReference>
<accession>A0A7L9FGA5</accession>
<evidence type="ECO:0000259" key="4">
    <source>
        <dbReference type="PROSITE" id="PS50006"/>
    </source>
</evidence>
<feature type="domain" description="Protein kinase" evidence="5">
    <location>
        <begin position="1"/>
        <end position="251"/>
    </location>
</feature>
<keyword evidence="6" id="KW-0418">Kinase</keyword>
<dbReference type="GO" id="GO:0004672">
    <property type="term" value="F:protein kinase activity"/>
    <property type="evidence" value="ECO:0007669"/>
    <property type="project" value="InterPro"/>
</dbReference>
<dbReference type="CDD" id="cd00060">
    <property type="entry name" value="FHA"/>
    <property type="match status" value="1"/>
</dbReference>
<keyword evidence="3" id="KW-0067">ATP-binding</keyword>
<organism evidence="6 7">
    <name type="scientific">Infirmifilum lucidum</name>
    <dbReference type="NCBI Taxonomy" id="2776706"/>
    <lineage>
        <taxon>Archaea</taxon>
        <taxon>Thermoproteota</taxon>
        <taxon>Thermoprotei</taxon>
        <taxon>Thermofilales</taxon>
        <taxon>Thermofilaceae</taxon>
        <taxon>Infirmifilum</taxon>
    </lineage>
</organism>
<dbReference type="Proteomes" id="UP000594121">
    <property type="component" value="Chromosome"/>
</dbReference>
<dbReference type="PANTHER" id="PTHR45832">
    <property type="entry name" value="SERINE/THREONINE-PROTEIN KINASE SAMKA-RELATED-RELATED"/>
    <property type="match status" value="1"/>
</dbReference>
<dbReference type="Gene3D" id="1.10.510.10">
    <property type="entry name" value="Transferase(Phosphotransferase) domain 1"/>
    <property type="match status" value="1"/>
</dbReference>
<keyword evidence="6" id="KW-0808">Transferase</keyword>
<dbReference type="EMBL" id="CP062310">
    <property type="protein sequence ID" value="QOJ78651.1"/>
    <property type="molecule type" value="Genomic_DNA"/>
</dbReference>
<dbReference type="KEGG" id="thel:IG193_07815"/>
<dbReference type="SUPFAM" id="SSF49879">
    <property type="entry name" value="SMAD/FHA domain"/>
    <property type="match status" value="1"/>
</dbReference>
<name>A0A7L9FGA5_9CREN</name>
<dbReference type="PROSITE" id="PS50006">
    <property type="entry name" value="FHA_DOMAIN"/>
    <property type="match status" value="1"/>
</dbReference>
<evidence type="ECO:0000256" key="3">
    <source>
        <dbReference type="ARBA" id="ARBA00022840"/>
    </source>
</evidence>
<dbReference type="InterPro" id="IPR011009">
    <property type="entry name" value="Kinase-like_dom_sf"/>
</dbReference>
<keyword evidence="2" id="KW-0547">Nucleotide-binding</keyword>
<reference evidence="6 7" key="1">
    <citation type="submission" date="2020-10" db="EMBL/GenBank/DDBJ databases">
        <title>Thermofilum lucidum 3507LT sp. nov. a novel member of Thermofilaceae family isolated from Chile hot spring, and proposal of description order Thermofilales.</title>
        <authorList>
            <person name="Zayulina K.S."/>
            <person name="Elcheninov A.G."/>
            <person name="Toshchakov S.V."/>
            <person name="Kublanov I.V."/>
        </authorList>
    </citation>
    <scope>NUCLEOTIDE SEQUENCE [LARGE SCALE GENOMIC DNA]</scope>
    <source>
        <strain evidence="6 7">3507LT</strain>
    </source>
</reference>
<proteinExistence type="inferred from homology"/>
<evidence type="ECO:0000256" key="1">
    <source>
        <dbReference type="ARBA" id="ARBA00008874"/>
    </source>
</evidence>
<dbReference type="GO" id="GO:0005524">
    <property type="term" value="F:ATP binding"/>
    <property type="evidence" value="ECO:0007669"/>
    <property type="project" value="UniProtKB-KW"/>
</dbReference>
<dbReference type="Pfam" id="PF00498">
    <property type="entry name" value="FHA"/>
    <property type="match status" value="1"/>
</dbReference>
<dbReference type="InParanoid" id="A0A7L9FGA5"/>
<evidence type="ECO:0000259" key="5">
    <source>
        <dbReference type="PROSITE" id="PS50011"/>
    </source>
</evidence>
<dbReference type="InterPro" id="IPR008984">
    <property type="entry name" value="SMAD_FHA_dom_sf"/>
</dbReference>
<feature type="domain" description="FHA" evidence="4">
    <location>
        <begin position="291"/>
        <end position="338"/>
    </location>
</feature>
<dbReference type="Pfam" id="PF00069">
    <property type="entry name" value="Pkinase"/>
    <property type="match status" value="1"/>
</dbReference>
<dbReference type="InterPro" id="IPR051931">
    <property type="entry name" value="PAK3-like"/>
</dbReference>